<organism evidence="1 2">
    <name type="scientific">Lokiarchaeia virus VerdaV4</name>
    <dbReference type="NCBI Taxonomy" id="3070172"/>
    <lineage>
        <taxon>Viruses</taxon>
        <taxon>Duplodnaviria</taxon>
        <taxon>Heunggongvirae</taxon>
        <taxon>Uroviricota</taxon>
        <taxon>Caudoviricetes</taxon>
        <taxon>Verdandiviridae</taxon>
        <taxon>Dolusvirus</taxon>
        <taxon>Dolusvirus pacificense</taxon>
    </lineage>
</organism>
<reference evidence="1 2" key="1">
    <citation type="journal article" date="2022" name="Nat. Microbiol.">
        <title>Three families of Asgard archaeal viruses identified in metagenome-assembled genomes.</title>
        <authorList>
            <person name="Medvedeva S."/>
            <person name="Sun J."/>
            <person name="Yutin N."/>
            <person name="Koonin E.V."/>
            <person name="Nunoura T."/>
            <person name="Rinke C."/>
            <person name="Krupovic M."/>
        </authorList>
    </citation>
    <scope>NUCLEOTIDE SEQUENCE [LARGE SCALE GENOMIC DNA]</scope>
    <source>
        <strain evidence="1">VerdaV4</strain>
    </source>
</reference>
<sequence>MIKCEICQEWLPEYEFHNSGICLECEKTPEAKEYHKKALESMKQSYKREQEMEQEFYDQVEKYEDW</sequence>
<keyword evidence="2" id="KW-1185">Reference proteome</keyword>
<dbReference type="GeneID" id="80402115"/>
<evidence type="ECO:0000313" key="1">
    <source>
        <dbReference type="EMBL" id="BDI54960.1"/>
    </source>
</evidence>
<accession>A0AA35CNH6</accession>
<dbReference type="Proteomes" id="UP001162249">
    <property type="component" value="Segment"/>
</dbReference>
<name>A0AA35CNH6_9CAUD</name>
<evidence type="ECO:0000313" key="2">
    <source>
        <dbReference type="Proteomes" id="UP001162249"/>
    </source>
</evidence>
<protein>
    <submittedName>
        <fullName evidence="1">Zn finger protein</fullName>
    </submittedName>
</protein>
<dbReference type="EMBL" id="LC711080">
    <property type="protein sequence ID" value="BDI54960.1"/>
    <property type="molecule type" value="Genomic_DNA"/>
</dbReference>
<dbReference type="KEGG" id="vg:80402115"/>
<dbReference type="RefSeq" id="YP_010772403.1">
    <property type="nucleotide sequence ID" value="NC_074643.1"/>
</dbReference>
<proteinExistence type="predicted"/>